<keyword evidence="2" id="KW-1185">Reference proteome</keyword>
<dbReference type="EMBL" id="PDEP01000021">
    <property type="protein sequence ID" value="PEN04749.1"/>
    <property type="molecule type" value="Genomic_DNA"/>
</dbReference>
<protein>
    <submittedName>
        <fullName evidence="1">Uncharacterized protein</fullName>
    </submittedName>
</protein>
<sequence length="274" mass="32382">MSDYQTKRILIWGKTYPELSTKYGETVCTAGCLEDGSPVRIYPVPFRHLKKEEKYKAYQWIEAPIRRRSGKDPRPESYGIRAEKIMSAERIKPDDGWMARRKVIERDTSWHFDTARELKKSQRQSDQSLGIVPVAKVTDVYVEERSPEKEEEHVQKLEAIRSQKDLFQTERTPWLDFQKHRICVRWYCGKTPDNPHSDCNGHDMNILDWGLGELTRREGPEKARQKIESICNPRKNELKFFLGNMQRYPQSFTIVGLWYPKRADVERRSTPLFD</sequence>
<accession>A0A2H3NHR4</accession>
<evidence type="ECO:0000313" key="1">
    <source>
        <dbReference type="EMBL" id="PEN04749.1"/>
    </source>
</evidence>
<dbReference type="OrthoDB" id="7595944at2"/>
<dbReference type="AlphaFoldDB" id="A0A2H3NHR4"/>
<proteinExistence type="predicted"/>
<organism evidence="1 2">
    <name type="scientific">Longimonas halophila</name>
    <dbReference type="NCBI Taxonomy" id="1469170"/>
    <lineage>
        <taxon>Bacteria</taxon>
        <taxon>Pseudomonadati</taxon>
        <taxon>Rhodothermota</taxon>
        <taxon>Rhodothermia</taxon>
        <taxon>Rhodothermales</taxon>
        <taxon>Salisaetaceae</taxon>
        <taxon>Longimonas</taxon>
    </lineage>
</organism>
<reference evidence="1 2" key="1">
    <citation type="submission" date="2017-10" db="EMBL/GenBank/DDBJ databases">
        <title>Draft genome of Longimonas halophila.</title>
        <authorList>
            <person name="Goh K.M."/>
            <person name="Shamsir M.S."/>
            <person name="Lim S.W."/>
        </authorList>
    </citation>
    <scope>NUCLEOTIDE SEQUENCE [LARGE SCALE GENOMIC DNA]</scope>
    <source>
        <strain evidence="1 2">KCTC 42399</strain>
    </source>
</reference>
<dbReference type="RefSeq" id="WP_098063424.1">
    <property type="nucleotide sequence ID" value="NZ_PDEP01000021.1"/>
</dbReference>
<evidence type="ECO:0000313" key="2">
    <source>
        <dbReference type="Proteomes" id="UP000221024"/>
    </source>
</evidence>
<dbReference type="Proteomes" id="UP000221024">
    <property type="component" value="Unassembled WGS sequence"/>
</dbReference>
<name>A0A2H3NHR4_9BACT</name>
<comment type="caution">
    <text evidence="1">The sequence shown here is derived from an EMBL/GenBank/DDBJ whole genome shotgun (WGS) entry which is preliminary data.</text>
</comment>
<gene>
    <name evidence="1" type="ORF">CRI93_14670</name>
</gene>